<feature type="non-terminal residue" evidence="2">
    <location>
        <position position="1"/>
    </location>
</feature>
<evidence type="ECO:0000313" key="3">
    <source>
        <dbReference type="Proteomes" id="UP001206983"/>
    </source>
</evidence>
<dbReference type="GO" id="GO:0005829">
    <property type="term" value="C:cytosol"/>
    <property type="evidence" value="ECO:0007669"/>
    <property type="project" value="TreeGrafter"/>
</dbReference>
<dbReference type="Gene3D" id="1.20.1090.10">
    <property type="entry name" value="Dehydroquinate synthase-like - alpha domain"/>
    <property type="match status" value="1"/>
</dbReference>
<evidence type="ECO:0000313" key="2">
    <source>
        <dbReference type="EMBL" id="MCQ6963939.1"/>
    </source>
</evidence>
<sequence length="73" mass="8181">NEGVLSLIEGIKILKEKMDVPNTLSEMGIKEDEFRQAIDEIVEKAMNDACTSSNPRDVKEEDLKVILNKAYGN</sequence>
<gene>
    <name evidence="2" type="ORF">PV02_12845</name>
</gene>
<proteinExistence type="predicted"/>
<reference evidence="2 3" key="1">
    <citation type="journal article" date="2011" name="Appl. Environ. Microbiol.">
        <title>Methanogenic archaea isolated from Taiwan's Chelungpu fault.</title>
        <authorList>
            <person name="Wu S.Y."/>
            <person name="Lai M.C."/>
        </authorList>
    </citation>
    <scope>NUCLEOTIDE SEQUENCE [LARGE SCALE GENOMIC DNA]</scope>
    <source>
        <strain evidence="2 3">St545Mb</strain>
    </source>
</reference>
<name>A0AAE3HDN2_9EURY</name>
<dbReference type="PANTHER" id="PTHR43633">
    <property type="entry name" value="ALCOHOL DEHYDROGENASE YQHD"/>
    <property type="match status" value="1"/>
</dbReference>
<dbReference type="EMBL" id="JTEO01000066">
    <property type="protein sequence ID" value="MCQ6963939.1"/>
    <property type="molecule type" value="Genomic_DNA"/>
</dbReference>
<dbReference type="Proteomes" id="UP001206983">
    <property type="component" value="Unassembled WGS sequence"/>
</dbReference>
<dbReference type="SUPFAM" id="SSF56796">
    <property type="entry name" value="Dehydroquinate synthase-like"/>
    <property type="match status" value="1"/>
</dbReference>
<dbReference type="Pfam" id="PF25137">
    <property type="entry name" value="ADH_Fe_C"/>
    <property type="match status" value="1"/>
</dbReference>
<dbReference type="GO" id="GO:1990362">
    <property type="term" value="F:butanol dehydrogenase (NAD+) activity"/>
    <property type="evidence" value="ECO:0007669"/>
    <property type="project" value="InterPro"/>
</dbReference>
<organism evidence="2 3">
    <name type="scientific">Methanolobus chelungpuianus</name>
    <dbReference type="NCBI Taxonomy" id="502115"/>
    <lineage>
        <taxon>Archaea</taxon>
        <taxon>Methanobacteriati</taxon>
        <taxon>Methanobacteriota</taxon>
        <taxon>Stenosarchaea group</taxon>
        <taxon>Methanomicrobia</taxon>
        <taxon>Methanosarcinales</taxon>
        <taxon>Methanosarcinaceae</taxon>
        <taxon>Methanolobus</taxon>
    </lineage>
</organism>
<dbReference type="GO" id="GO:0008106">
    <property type="term" value="F:alcohol dehydrogenase (NADP+) activity"/>
    <property type="evidence" value="ECO:0007669"/>
    <property type="project" value="TreeGrafter"/>
</dbReference>
<dbReference type="AlphaFoldDB" id="A0AAE3HDN2"/>
<dbReference type="GO" id="GO:1990002">
    <property type="term" value="F:methylglyoxal reductase (NADPH) (acetol producing) activity"/>
    <property type="evidence" value="ECO:0007669"/>
    <property type="project" value="TreeGrafter"/>
</dbReference>
<feature type="domain" description="Fe-containing alcohol dehydrogenase-like C-terminal" evidence="1">
    <location>
        <begin position="2"/>
        <end position="71"/>
    </location>
</feature>
<evidence type="ECO:0000259" key="1">
    <source>
        <dbReference type="Pfam" id="PF25137"/>
    </source>
</evidence>
<protein>
    <recommendedName>
        <fullName evidence="1">Fe-containing alcohol dehydrogenase-like C-terminal domain-containing protein</fullName>
    </recommendedName>
</protein>
<dbReference type="PANTHER" id="PTHR43633:SF1">
    <property type="entry name" value="ALCOHOL DEHYDROGENASE YQHD"/>
    <property type="match status" value="1"/>
</dbReference>
<keyword evidence="3" id="KW-1185">Reference proteome</keyword>
<accession>A0AAE3HDN2</accession>
<dbReference type="InterPro" id="IPR044731">
    <property type="entry name" value="BDH-like"/>
</dbReference>
<dbReference type="InterPro" id="IPR056798">
    <property type="entry name" value="ADH_Fe_C"/>
</dbReference>
<comment type="caution">
    <text evidence="2">The sequence shown here is derived from an EMBL/GenBank/DDBJ whole genome shotgun (WGS) entry which is preliminary data.</text>
</comment>